<dbReference type="SUPFAM" id="SSF54211">
    <property type="entry name" value="Ribosomal protein S5 domain 2-like"/>
    <property type="match status" value="1"/>
</dbReference>
<keyword evidence="1 3" id="KW-0418">Kinase</keyword>
<dbReference type="InterPro" id="IPR020568">
    <property type="entry name" value="Ribosomal_Su5_D2-typ_SF"/>
</dbReference>
<dbReference type="InterPro" id="IPR012363">
    <property type="entry name" value="PduX"/>
</dbReference>
<gene>
    <name evidence="3" type="ORF">C7B47_03390</name>
</gene>
<evidence type="ECO:0000259" key="2">
    <source>
        <dbReference type="Pfam" id="PF00288"/>
    </source>
</evidence>
<dbReference type="Pfam" id="PF00288">
    <property type="entry name" value="GHMP_kinases_N"/>
    <property type="match status" value="1"/>
</dbReference>
<dbReference type="PIRSF" id="PIRSF033887">
    <property type="entry name" value="PduX"/>
    <property type="match status" value="1"/>
</dbReference>
<evidence type="ECO:0000256" key="1">
    <source>
        <dbReference type="ARBA" id="ARBA00022777"/>
    </source>
</evidence>
<comment type="caution">
    <text evidence="3">The sequence shown here is derived from an EMBL/GenBank/DDBJ whole genome shotgun (WGS) entry which is preliminary data.</text>
</comment>
<keyword evidence="1 3" id="KW-0808">Transferase</keyword>
<protein>
    <submittedName>
        <fullName evidence="3">GHMP kinase</fullName>
    </submittedName>
</protein>
<dbReference type="InterPro" id="IPR006204">
    <property type="entry name" value="GHMP_kinase_N_dom"/>
</dbReference>
<dbReference type="InterPro" id="IPR014721">
    <property type="entry name" value="Ribsml_uS5_D2-typ_fold_subgr"/>
</dbReference>
<dbReference type="GO" id="GO:0016301">
    <property type="term" value="F:kinase activity"/>
    <property type="evidence" value="ECO:0007669"/>
    <property type="project" value="UniProtKB-KW"/>
</dbReference>
<evidence type="ECO:0000313" key="3">
    <source>
        <dbReference type="EMBL" id="PSR29008.1"/>
    </source>
</evidence>
<accession>A0A2T2X3I3</accession>
<proteinExistence type="predicted"/>
<feature type="domain" description="GHMP kinase N-terminal" evidence="2">
    <location>
        <begin position="61"/>
        <end position="124"/>
    </location>
</feature>
<sequence length="308" mass="33457">MKQAGWGFSSGTFGELVQGVIDETPFLVTIPIRWGTRAKFIPGENQDVVVYPRHRKKAQIAATLACRALKKPGGTLSISSVIPIGKGMASSSADIVASIRAVAAAYGRTLLPSMIARIAAQIEPSDGVMYPQMVAFEPVKGILLEKWPRAPHAVIVGLIGHGRVNTALHHQSRKPYSPAQQTRLAQALRMAREAAYAHDVGGLGKAGLISAEVQWERNPHDQILAQVIEQAHQHGWGVVTAHSGTARGYLFAPHDFRSGAIAQAERFLRSLHNGPVFRFWTLTRSMATQGQFSVALEDSQAQEDRHEA</sequence>
<dbReference type="Proteomes" id="UP000242705">
    <property type="component" value="Unassembled WGS sequence"/>
</dbReference>
<reference evidence="3 4" key="1">
    <citation type="journal article" date="2014" name="BMC Genomics">
        <title>Comparison of environmental and isolate Sulfobacillus genomes reveals diverse carbon, sulfur, nitrogen, and hydrogen metabolisms.</title>
        <authorList>
            <person name="Justice N.B."/>
            <person name="Norman A."/>
            <person name="Brown C.T."/>
            <person name="Singh A."/>
            <person name="Thomas B.C."/>
            <person name="Banfield J.F."/>
        </authorList>
    </citation>
    <scope>NUCLEOTIDE SEQUENCE [LARGE SCALE GENOMIC DNA]</scope>
    <source>
        <strain evidence="3">AMDSBA5</strain>
    </source>
</reference>
<evidence type="ECO:0000313" key="4">
    <source>
        <dbReference type="Proteomes" id="UP000242705"/>
    </source>
</evidence>
<dbReference type="GO" id="GO:0005524">
    <property type="term" value="F:ATP binding"/>
    <property type="evidence" value="ECO:0007669"/>
    <property type="project" value="InterPro"/>
</dbReference>
<dbReference type="AlphaFoldDB" id="A0A2T2X3I3"/>
<dbReference type="EMBL" id="PXYX01000004">
    <property type="protein sequence ID" value="PSR29008.1"/>
    <property type="molecule type" value="Genomic_DNA"/>
</dbReference>
<organism evidence="3 4">
    <name type="scientific">Sulfobacillus thermosulfidooxidans</name>
    <dbReference type="NCBI Taxonomy" id="28034"/>
    <lineage>
        <taxon>Bacteria</taxon>
        <taxon>Bacillati</taxon>
        <taxon>Bacillota</taxon>
        <taxon>Clostridia</taxon>
        <taxon>Eubacteriales</taxon>
        <taxon>Clostridiales Family XVII. Incertae Sedis</taxon>
        <taxon>Sulfobacillus</taxon>
    </lineage>
</organism>
<name>A0A2T2X3I3_SULTH</name>
<dbReference type="Gene3D" id="3.30.230.10">
    <property type="match status" value="1"/>
</dbReference>